<organism evidence="7">
    <name type="scientific">uncultured Microgenomates bacterium Rifle_16ft_4_minimus_5036</name>
    <dbReference type="NCBI Taxonomy" id="1665119"/>
    <lineage>
        <taxon>Bacteria</taxon>
        <taxon>Candidatus Microgenomatota</taxon>
        <taxon>environmental samples</taxon>
    </lineage>
</organism>
<dbReference type="PROSITE" id="PS00579">
    <property type="entry name" value="RIBOSOMAL_L29"/>
    <property type="match status" value="1"/>
</dbReference>
<dbReference type="SUPFAM" id="SSF46561">
    <property type="entry name" value="Ribosomal protein L29 (L29p)"/>
    <property type="match status" value="1"/>
</dbReference>
<dbReference type="AlphaFoldDB" id="A0A0H4T906"/>
<dbReference type="InterPro" id="IPR001854">
    <property type="entry name" value="Ribosomal_uL29"/>
</dbReference>
<comment type="similarity">
    <text evidence="1 5">Belongs to the universal ribosomal protein uL29 family.</text>
</comment>
<dbReference type="GO" id="GO:0006412">
    <property type="term" value="P:translation"/>
    <property type="evidence" value="ECO:0007669"/>
    <property type="project" value="UniProtKB-UniRule"/>
</dbReference>
<proteinExistence type="inferred from homology"/>
<keyword evidence="2 5" id="KW-0689">Ribosomal protein</keyword>
<gene>
    <name evidence="5" type="primary">rpmC</name>
</gene>
<evidence type="ECO:0000256" key="4">
    <source>
        <dbReference type="ARBA" id="ARBA00035204"/>
    </source>
</evidence>
<dbReference type="Pfam" id="PF00831">
    <property type="entry name" value="Ribosomal_L29"/>
    <property type="match status" value="1"/>
</dbReference>
<keyword evidence="6" id="KW-0175">Coiled coil</keyword>
<evidence type="ECO:0000313" key="7">
    <source>
        <dbReference type="EMBL" id="AKQ04356.1"/>
    </source>
</evidence>
<evidence type="ECO:0000256" key="2">
    <source>
        <dbReference type="ARBA" id="ARBA00022980"/>
    </source>
</evidence>
<dbReference type="GO" id="GO:1990904">
    <property type="term" value="C:ribonucleoprotein complex"/>
    <property type="evidence" value="ECO:0007669"/>
    <property type="project" value="UniProtKB-KW"/>
</dbReference>
<dbReference type="EMBL" id="KT007036">
    <property type="protein sequence ID" value="AKQ04356.1"/>
    <property type="molecule type" value="Genomic_DNA"/>
</dbReference>
<evidence type="ECO:0000256" key="3">
    <source>
        <dbReference type="ARBA" id="ARBA00023274"/>
    </source>
</evidence>
<evidence type="ECO:0000256" key="5">
    <source>
        <dbReference type="HAMAP-Rule" id="MF_00374"/>
    </source>
</evidence>
<dbReference type="GO" id="GO:0003735">
    <property type="term" value="F:structural constituent of ribosome"/>
    <property type="evidence" value="ECO:0007669"/>
    <property type="project" value="InterPro"/>
</dbReference>
<dbReference type="NCBIfam" id="TIGR00012">
    <property type="entry name" value="L29"/>
    <property type="match status" value="1"/>
</dbReference>
<dbReference type="Gene3D" id="1.10.287.310">
    <property type="match status" value="1"/>
</dbReference>
<evidence type="ECO:0000256" key="1">
    <source>
        <dbReference type="ARBA" id="ARBA00009254"/>
    </source>
</evidence>
<keyword evidence="3 5" id="KW-0687">Ribonucleoprotein</keyword>
<feature type="coiled-coil region" evidence="6">
    <location>
        <begin position="3"/>
        <end position="66"/>
    </location>
</feature>
<accession>A0A0H4T906</accession>
<dbReference type="InterPro" id="IPR036049">
    <property type="entry name" value="Ribosomal_uL29_sf"/>
</dbReference>
<dbReference type="HAMAP" id="MF_00374">
    <property type="entry name" value="Ribosomal_uL29"/>
    <property type="match status" value="1"/>
</dbReference>
<sequence>MKRKEIEELRKKDRQALEKLVSEKKTVLVKTVTDTKIAREKNLKKAKNTKREIAQIETVLREKEILEKEKGEEKA</sequence>
<name>A0A0H4T906_9BACT</name>
<evidence type="ECO:0000256" key="6">
    <source>
        <dbReference type="SAM" id="Coils"/>
    </source>
</evidence>
<reference evidence="7" key="1">
    <citation type="journal article" date="2015" name="ISME J.">
        <title>Aquifer environment selects for microbial species cohorts in sediment and groundwater.</title>
        <authorList>
            <person name="Hug L.A."/>
            <person name="Thomas B.C."/>
            <person name="Brown C.T."/>
            <person name="Frischkorn K.R."/>
            <person name="Williams K.H."/>
            <person name="Tringe S.G."/>
            <person name="Banfield J.F."/>
        </authorList>
    </citation>
    <scope>NUCLEOTIDE SEQUENCE</scope>
</reference>
<dbReference type="GO" id="GO:0005840">
    <property type="term" value="C:ribosome"/>
    <property type="evidence" value="ECO:0007669"/>
    <property type="project" value="UniProtKB-KW"/>
</dbReference>
<dbReference type="InterPro" id="IPR018254">
    <property type="entry name" value="Ribosomal_uL29_CS"/>
</dbReference>
<protein>
    <recommendedName>
        <fullName evidence="4 5">Large ribosomal subunit protein uL29</fullName>
    </recommendedName>
</protein>